<accession>A0A0C9UZ25</accession>
<feature type="non-terminal residue" evidence="2">
    <location>
        <position position="91"/>
    </location>
</feature>
<dbReference type="Proteomes" id="UP000054279">
    <property type="component" value="Unassembled WGS sequence"/>
</dbReference>
<name>A0A0C9UZ25_SPHS4</name>
<protein>
    <submittedName>
        <fullName evidence="2">Uncharacterized protein</fullName>
    </submittedName>
</protein>
<dbReference type="EMBL" id="KN837263">
    <property type="protein sequence ID" value="KIJ30370.1"/>
    <property type="molecule type" value="Genomic_DNA"/>
</dbReference>
<keyword evidence="3" id="KW-1185">Reference proteome</keyword>
<proteinExistence type="predicted"/>
<dbReference type="AlphaFoldDB" id="A0A0C9UZ25"/>
<organism evidence="2 3">
    <name type="scientific">Sphaerobolus stellatus (strain SS14)</name>
    <dbReference type="NCBI Taxonomy" id="990650"/>
    <lineage>
        <taxon>Eukaryota</taxon>
        <taxon>Fungi</taxon>
        <taxon>Dikarya</taxon>
        <taxon>Basidiomycota</taxon>
        <taxon>Agaricomycotina</taxon>
        <taxon>Agaricomycetes</taxon>
        <taxon>Phallomycetidae</taxon>
        <taxon>Geastrales</taxon>
        <taxon>Sphaerobolaceae</taxon>
        <taxon>Sphaerobolus</taxon>
    </lineage>
</organism>
<gene>
    <name evidence="2" type="ORF">M422DRAFT_36582</name>
</gene>
<evidence type="ECO:0000256" key="1">
    <source>
        <dbReference type="SAM" id="MobiDB-lite"/>
    </source>
</evidence>
<feature type="compositionally biased region" description="Polar residues" evidence="1">
    <location>
        <begin position="50"/>
        <end position="61"/>
    </location>
</feature>
<evidence type="ECO:0000313" key="2">
    <source>
        <dbReference type="EMBL" id="KIJ30370.1"/>
    </source>
</evidence>
<evidence type="ECO:0000313" key="3">
    <source>
        <dbReference type="Proteomes" id="UP000054279"/>
    </source>
</evidence>
<sequence length="91" mass="10147">MPMRVLARMLNDPQHPHPPITQSHPLRIHKRHLLLLQPSRACHHCPKPQNPISHEISSGDSTETEMESASRRTSGGLGSGWDALKWGMESG</sequence>
<dbReference type="HOGENOM" id="CLU_2446817_0_0_1"/>
<reference evidence="2 3" key="1">
    <citation type="submission" date="2014-06" db="EMBL/GenBank/DDBJ databases">
        <title>Evolutionary Origins and Diversification of the Mycorrhizal Mutualists.</title>
        <authorList>
            <consortium name="DOE Joint Genome Institute"/>
            <consortium name="Mycorrhizal Genomics Consortium"/>
            <person name="Kohler A."/>
            <person name="Kuo A."/>
            <person name="Nagy L.G."/>
            <person name="Floudas D."/>
            <person name="Copeland A."/>
            <person name="Barry K.W."/>
            <person name="Cichocki N."/>
            <person name="Veneault-Fourrey C."/>
            <person name="LaButti K."/>
            <person name="Lindquist E.A."/>
            <person name="Lipzen A."/>
            <person name="Lundell T."/>
            <person name="Morin E."/>
            <person name="Murat C."/>
            <person name="Riley R."/>
            <person name="Ohm R."/>
            <person name="Sun H."/>
            <person name="Tunlid A."/>
            <person name="Henrissat B."/>
            <person name="Grigoriev I.V."/>
            <person name="Hibbett D.S."/>
            <person name="Martin F."/>
        </authorList>
    </citation>
    <scope>NUCLEOTIDE SEQUENCE [LARGE SCALE GENOMIC DNA]</scope>
    <source>
        <strain evidence="2 3">SS14</strain>
    </source>
</reference>
<feature type="region of interest" description="Disordered" evidence="1">
    <location>
        <begin position="46"/>
        <end position="91"/>
    </location>
</feature>